<accession>A0A6C0KCD7</accession>
<reference evidence="1" key="1">
    <citation type="journal article" date="2020" name="Nature">
        <title>Giant virus diversity and host interactions through global metagenomics.</title>
        <authorList>
            <person name="Schulz F."/>
            <person name="Roux S."/>
            <person name="Paez-Espino D."/>
            <person name="Jungbluth S."/>
            <person name="Walsh D.A."/>
            <person name="Denef V.J."/>
            <person name="McMahon K.D."/>
            <person name="Konstantinidis K.T."/>
            <person name="Eloe-Fadrosh E.A."/>
            <person name="Kyrpides N.C."/>
            <person name="Woyke T."/>
        </authorList>
    </citation>
    <scope>NUCLEOTIDE SEQUENCE</scope>
    <source>
        <strain evidence="1">GVMAG-S-1102244-55</strain>
    </source>
</reference>
<sequence length="126" mass="15485">MYNYSFYCTYLDAPDNEHKQDTIYRQEILKAFNLMIYDHVKMMDCIDQLYKKHEKNNQIQEIMKIVKENNKYSFLFNNLSDLFTLLFSFEYFYYFHTCIAELEQSNKISDIIYEKFIKVLKNNNNN</sequence>
<name>A0A6C0KCD7_9ZZZZ</name>
<dbReference type="EMBL" id="MN740847">
    <property type="protein sequence ID" value="QHU14851.1"/>
    <property type="molecule type" value="Genomic_DNA"/>
</dbReference>
<organism evidence="1">
    <name type="scientific">viral metagenome</name>
    <dbReference type="NCBI Taxonomy" id="1070528"/>
    <lineage>
        <taxon>unclassified sequences</taxon>
        <taxon>metagenomes</taxon>
        <taxon>organismal metagenomes</taxon>
    </lineage>
</organism>
<evidence type="ECO:0000313" key="1">
    <source>
        <dbReference type="EMBL" id="QHU14851.1"/>
    </source>
</evidence>
<protein>
    <submittedName>
        <fullName evidence="1">Uncharacterized protein</fullName>
    </submittedName>
</protein>
<dbReference type="AlphaFoldDB" id="A0A6C0KCD7"/>
<proteinExistence type="predicted"/>